<keyword evidence="3 5" id="KW-0378">Hydrolase</keyword>
<gene>
    <name evidence="7" type="primary">nagA</name>
    <name evidence="7" type="ORF">ACFS5P_01265</name>
</gene>
<dbReference type="InterPro" id="IPR011059">
    <property type="entry name" value="Metal-dep_hydrolase_composite"/>
</dbReference>
<dbReference type="Pfam" id="PF01979">
    <property type="entry name" value="Amidohydro_1"/>
    <property type="match status" value="1"/>
</dbReference>
<dbReference type="InterPro" id="IPR003764">
    <property type="entry name" value="GlcNAc_6-P_deAcase"/>
</dbReference>
<organism evidence="7 8">
    <name type="scientific">Jeotgalibacillus terrae</name>
    <dbReference type="NCBI Taxonomy" id="587735"/>
    <lineage>
        <taxon>Bacteria</taxon>
        <taxon>Bacillati</taxon>
        <taxon>Bacillota</taxon>
        <taxon>Bacilli</taxon>
        <taxon>Bacillales</taxon>
        <taxon>Caryophanaceae</taxon>
        <taxon>Jeotgalibacillus</taxon>
    </lineage>
</organism>
<dbReference type="Gene3D" id="3.20.20.140">
    <property type="entry name" value="Metal-dependent hydrolases"/>
    <property type="match status" value="1"/>
</dbReference>
<accession>A0ABW5ZCH3</accession>
<sequence>MTKKILRGASIYAEGSNIRHGSLFLEGSKIVGMSESVTDHSKDLTDDTEIINLKKEWTIIPGFIDLHIHGLENVDVMDGNIKSISKMQKHLPKEGTTSFLATTMTQHKECITQAMKAVKKVMSEDRTGAEILGIHLEGPFISKDKAGAQPVEHISPIDADLFDYWNHHSGNNIRIVTFAPELPGASAFTRHLVSQGIISSFGHSNASYSIASEMIDEGGSQGTHLFNQMSPIHHRDVGLAGALLLDRRCYTEVIADGIHISKEAVQFIYALKPRDKIVLVTDSMRAKGLCDGDSELGGQKIIVKNGQATLESGTLAGSTLTMSEAFKNIIEFTGCSFEEAISFCSFNPAVRLGLESRKGSIKTGKDADLIILDENKEIVMTFCRGVCEYERD</sequence>
<dbReference type="InterPro" id="IPR032466">
    <property type="entry name" value="Metal_Hydrolase"/>
</dbReference>
<dbReference type="SUPFAM" id="SSF51556">
    <property type="entry name" value="Metallo-dependent hydrolases"/>
    <property type="match status" value="1"/>
</dbReference>
<evidence type="ECO:0000313" key="8">
    <source>
        <dbReference type="Proteomes" id="UP001597561"/>
    </source>
</evidence>
<dbReference type="RefSeq" id="WP_204730172.1">
    <property type="nucleotide sequence ID" value="NZ_JAFBDK010000014.1"/>
</dbReference>
<evidence type="ECO:0000259" key="6">
    <source>
        <dbReference type="Pfam" id="PF01979"/>
    </source>
</evidence>
<evidence type="ECO:0000256" key="3">
    <source>
        <dbReference type="ARBA" id="ARBA00022801"/>
    </source>
</evidence>
<proteinExistence type="inferred from homology"/>
<evidence type="ECO:0000313" key="7">
    <source>
        <dbReference type="EMBL" id="MFD2910498.1"/>
    </source>
</evidence>
<keyword evidence="4 5" id="KW-0119">Carbohydrate metabolism</keyword>
<dbReference type="PANTHER" id="PTHR11113:SF14">
    <property type="entry name" value="N-ACETYLGLUCOSAMINE-6-PHOSPHATE DEACETYLASE"/>
    <property type="match status" value="1"/>
</dbReference>
<dbReference type="GO" id="GO:0008448">
    <property type="term" value="F:N-acetylglucosamine-6-phosphate deacetylase activity"/>
    <property type="evidence" value="ECO:0007669"/>
    <property type="project" value="UniProtKB-EC"/>
</dbReference>
<protein>
    <submittedName>
        <fullName evidence="7">N-acetylglucosamine-6-phosphate deacetylase</fullName>
        <ecNumber evidence="7">3.5.1.25</ecNumber>
    </submittedName>
</protein>
<dbReference type="CDD" id="cd00854">
    <property type="entry name" value="NagA"/>
    <property type="match status" value="1"/>
</dbReference>
<comment type="caution">
    <text evidence="7">The sequence shown here is derived from an EMBL/GenBank/DDBJ whole genome shotgun (WGS) entry which is preliminary data.</text>
</comment>
<evidence type="ECO:0000256" key="2">
    <source>
        <dbReference type="ARBA" id="ARBA00022723"/>
    </source>
</evidence>
<dbReference type="Proteomes" id="UP001597561">
    <property type="component" value="Unassembled WGS sequence"/>
</dbReference>
<feature type="domain" description="Amidohydrolase-related" evidence="6">
    <location>
        <begin position="58"/>
        <end position="385"/>
    </location>
</feature>
<keyword evidence="2" id="KW-0479">Metal-binding</keyword>
<dbReference type="PANTHER" id="PTHR11113">
    <property type="entry name" value="N-ACETYLGLUCOSAMINE-6-PHOSPHATE DEACETYLASE"/>
    <property type="match status" value="1"/>
</dbReference>
<evidence type="ECO:0000256" key="4">
    <source>
        <dbReference type="ARBA" id="ARBA00023277"/>
    </source>
</evidence>
<keyword evidence="8" id="KW-1185">Reference proteome</keyword>
<dbReference type="InterPro" id="IPR006680">
    <property type="entry name" value="Amidohydro-rel"/>
</dbReference>
<reference evidence="8" key="1">
    <citation type="journal article" date="2019" name="Int. J. Syst. Evol. Microbiol.">
        <title>The Global Catalogue of Microorganisms (GCM) 10K type strain sequencing project: providing services to taxonomists for standard genome sequencing and annotation.</title>
        <authorList>
            <consortium name="The Broad Institute Genomics Platform"/>
            <consortium name="The Broad Institute Genome Sequencing Center for Infectious Disease"/>
            <person name="Wu L."/>
            <person name="Ma J."/>
        </authorList>
    </citation>
    <scope>NUCLEOTIDE SEQUENCE [LARGE SCALE GENOMIC DNA]</scope>
    <source>
        <strain evidence="8">KCTC 13528</strain>
    </source>
</reference>
<dbReference type="PIRSF" id="PIRSF038994">
    <property type="entry name" value="NagA"/>
    <property type="match status" value="1"/>
</dbReference>
<comment type="similarity">
    <text evidence="1 5">Belongs to the metallo-dependent hydrolases superfamily. NagA family.</text>
</comment>
<dbReference type="NCBIfam" id="TIGR00221">
    <property type="entry name" value="nagA"/>
    <property type="match status" value="1"/>
</dbReference>
<dbReference type="EC" id="3.5.1.25" evidence="7"/>
<dbReference type="SUPFAM" id="SSF51338">
    <property type="entry name" value="Composite domain of metallo-dependent hydrolases"/>
    <property type="match status" value="1"/>
</dbReference>
<name>A0ABW5ZCH3_9BACL</name>
<evidence type="ECO:0000256" key="1">
    <source>
        <dbReference type="ARBA" id="ARBA00010716"/>
    </source>
</evidence>
<dbReference type="Gene3D" id="2.30.40.10">
    <property type="entry name" value="Urease, subunit C, domain 1"/>
    <property type="match status" value="1"/>
</dbReference>
<evidence type="ECO:0000256" key="5">
    <source>
        <dbReference type="PIRNR" id="PIRNR038994"/>
    </source>
</evidence>
<dbReference type="EMBL" id="JBHUPG010000001">
    <property type="protein sequence ID" value="MFD2910498.1"/>
    <property type="molecule type" value="Genomic_DNA"/>
</dbReference>